<name>A0AAV4QNN7_CAEEX</name>
<comment type="caution">
    <text evidence="1">The sequence shown here is derived from an EMBL/GenBank/DDBJ whole genome shotgun (WGS) entry which is preliminary data.</text>
</comment>
<protein>
    <submittedName>
        <fullName evidence="1">Uncharacterized protein</fullName>
    </submittedName>
</protein>
<proteinExistence type="predicted"/>
<dbReference type="EMBL" id="BPLR01006439">
    <property type="protein sequence ID" value="GIY09879.1"/>
    <property type="molecule type" value="Genomic_DNA"/>
</dbReference>
<sequence length="98" mass="11079">MSTAVISPPLPGLSPHIHMRIYNAYEDRMLLGEEESKQGEVATASRQSGNCFISRKNGRHLLPQSLDEWFLGVGGRSVCPWDAFRWLLDEGGWTCEWT</sequence>
<organism evidence="1 2">
    <name type="scientific">Caerostris extrusa</name>
    <name type="common">Bark spider</name>
    <name type="synonym">Caerostris bankana</name>
    <dbReference type="NCBI Taxonomy" id="172846"/>
    <lineage>
        <taxon>Eukaryota</taxon>
        <taxon>Metazoa</taxon>
        <taxon>Ecdysozoa</taxon>
        <taxon>Arthropoda</taxon>
        <taxon>Chelicerata</taxon>
        <taxon>Arachnida</taxon>
        <taxon>Araneae</taxon>
        <taxon>Araneomorphae</taxon>
        <taxon>Entelegynae</taxon>
        <taxon>Araneoidea</taxon>
        <taxon>Araneidae</taxon>
        <taxon>Caerostris</taxon>
    </lineage>
</organism>
<keyword evidence="2" id="KW-1185">Reference proteome</keyword>
<dbReference type="AlphaFoldDB" id="A0AAV4QNN7"/>
<dbReference type="Proteomes" id="UP001054945">
    <property type="component" value="Unassembled WGS sequence"/>
</dbReference>
<reference evidence="1 2" key="1">
    <citation type="submission" date="2021-06" db="EMBL/GenBank/DDBJ databases">
        <title>Caerostris extrusa draft genome.</title>
        <authorList>
            <person name="Kono N."/>
            <person name="Arakawa K."/>
        </authorList>
    </citation>
    <scope>NUCLEOTIDE SEQUENCE [LARGE SCALE GENOMIC DNA]</scope>
</reference>
<accession>A0AAV4QNN7</accession>
<evidence type="ECO:0000313" key="2">
    <source>
        <dbReference type="Proteomes" id="UP001054945"/>
    </source>
</evidence>
<gene>
    <name evidence="1" type="ORF">CEXT_54251</name>
</gene>
<evidence type="ECO:0000313" key="1">
    <source>
        <dbReference type="EMBL" id="GIY09879.1"/>
    </source>
</evidence>